<dbReference type="InterPro" id="IPR002165">
    <property type="entry name" value="Plexin_repeat"/>
</dbReference>
<evidence type="ECO:0000313" key="10">
    <source>
        <dbReference type="Proteomes" id="UP000663828"/>
    </source>
</evidence>
<dbReference type="InterPro" id="IPR031152">
    <property type="entry name" value="PLXDC"/>
</dbReference>
<dbReference type="GO" id="GO:0016020">
    <property type="term" value="C:membrane"/>
    <property type="evidence" value="ECO:0007669"/>
    <property type="project" value="UniProtKB-SubCell"/>
</dbReference>
<keyword evidence="10" id="KW-1185">Reference proteome</keyword>
<gene>
    <name evidence="9" type="ORF">XAT740_LOCUS2346</name>
</gene>
<keyword evidence="4 7" id="KW-1133">Transmembrane helix</keyword>
<evidence type="ECO:0000256" key="4">
    <source>
        <dbReference type="ARBA" id="ARBA00022989"/>
    </source>
</evidence>
<dbReference type="EMBL" id="CAJNOR010000080">
    <property type="protein sequence ID" value="CAF0788226.1"/>
    <property type="molecule type" value="Genomic_DNA"/>
</dbReference>
<evidence type="ECO:0000256" key="5">
    <source>
        <dbReference type="ARBA" id="ARBA00023136"/>
    </source>
</evidence>
<name>A0A813RZW2_ADIRI</name>
<keyword evidence="3 8" id="KW-0732">Signal</keyword>
<dbReference type="PANTHER" id="PTHR13055">
    <property type="entry name" value="TUMOR ENDOTHELIAL MARKER 7 RELATED"/>
    <property type="match status" value="1"/>
</dbReference>
<keyword evidence="6" id="KW-0325">Glycoprotein</keyword>
<evidence type="ECO:0000256" key="7">
    <source>
        <dbReference type="SAM" id="Phobius"/>
    </source>
</evidence>
<keyword evidence="2 7" id="KW-0812">Transmembrane</keyword>
<organism evidence="9 10">
    <name type="scientific">Adineta ricciae</name>
    <name type="common">Rotifer</name>
    <dbReference type="NCBI Taxonomy" id="249248"/>
    <lineage>
        <taxon>Eukaryota</taxon>
        <taxon>Metazoa</taxon>
        <taxon>Spiralia</taxon>
        <taxon>Gnathifera</taxon>
        <taxon>Rotifera</taxon>
        <taxon>Eurotatoria</taxon>
        <taxon>Bdelloidea</taxon>
        <taxon>Adinetida</taxon>
        <taxon>Adinetidae</taxon>
        <taxon>Adineta</taxon>
    </lineage>
</organism>
<evidence type="ECO:0000256" key="3">
    <source>
        <dbReference type="ARBA" id="ARBA00022729"/>
    </source>
</evidence>
<evidence type="ECO:0000256" key="8">
    <source>
        <dbReference type="SAM" id="SignalP"/>
    </source>
</evidence>
<comment type="caution">
    <text evidence="9">The sequence shown here is derived from an EMBL/GenBank/DDBJ whole genome shotgun (WGS) entry which is preliminary data.</text>
</comment>
<keyword evidence="5 7" id="KW-0472">Membrane</keyword>
<evidence type="ECO:0000256" key="6">
    <source>
        <dbReference type="ARBA" id="ARBA00023180"/>
    </source>
</evidence>
<dbReference type="Proteomes" id="UP000663828">
    <property type="component" value="Unassembled WGS sequence"/>
</dbReference>
<reference evidence="9" key="1">
    <citation type="submission" date="2021-02" db="EMBL/GenBank/DDBJ databases">
        <authorList>
            <person name="Nowell W R."/>
        </authorList>
    </citation>
    <scope>NUCLEOTIDE SEQUENCE</scope>
</reference>
<dbReference type="AlphaFoldDB" id="A0A813RZW2"/>
<evidence type="ECO:0000256" key="2">
    <source>
        <dbReference type="ARBA" id="ARBA00022692"/>
    </source>
</evidence>
<accession>A0A813RZW2</accession>
<sequence>MNYNVQIFLHIIFLLYQSQELGANLLLINDPAYVHYTPYRIVSADTRVKRDKSSLLSSENNQCDQYIYAKLYSCSQLTDCTALATCLQSIHCSISNKSYGSLILNLLHLLGLNNCQHNDLDTSCPHTKQVIILRNLLTHWTAQKTSNYIDHQIQNNEDINQYCQTISSFISVVKNGIREHCSLYTRQVDAFVENYFCSSDHAEISSVRNTPDLVHSSDWSKLDETLRKLPMTQPKMVYFDEDNDLNFFNLNQNFFNTTEQTVYVNDHRYYNVSYIIPKSRGVPLYFVNDSDQFTRVHELADQHRTAFSVILKFNFPFYGHEINKIMIGTGGFIYTGDLLHSALIGSTQYVAPFMANFDASIGGNQSEIKYYDNSTHFICTWNNLYLRDQPNIGSFTFQAILQDTGHIYFNYIQIPSMKISAENHPHHIGLSDAYITERTTNEHNMRVITLYDKLSLEHGKIQSGLSVVFTMDKTCNTFTDCVTCLANRGKRYNCSWCDTIQKCSDGYDRSRHQWIQGQCHYLALENSCPSNIEDPFFDTFITQIPFVQQDDTTVLPQHSTLSTIRTIVVTLLLTVLILSLIAFIGTYIYAYRHPTSPPGIWLLEHRPTTYIARFKRSSGMNNDSS</sequence>
<protein>
    <submittedName>
        <fullName evidence="9">Uncharacterized protein</fullName>
    </submittedName>
</protein>
<feature type="transmembrane region" description="Helical" evidence="7">
    <location>
        <begin position="567"/>
        <end position="590"/>
    </location>
</feature>
<dbReference type="PANTHER" id="PTHR13055:SF12">
    <property type="entry name" value="LD40707P"/>
    <property type="match status" value="1"/>
</dbReference>
<feature type="signal peptide" evidence="8">
    <location>
        <begin position="1"/>
        <end position="23"/>
    </location>
</feature>
<evidence type="ECO:0000256" key="1">
    <source>
        <dbReference type="ARBA" id="ARBA00004479"/>
    </source>
</evidence>
<feature type="chain" id="PRO_5032607051" evidence="8">
    <location>
        <begin position="24"/>
        <end position="625"/>
    </location>
</feature>
<comment type="subcellular location">
    <subcellularLocation>
        <location evidence="1">Membrane</location>
        <topology evidence="1">Single-pass type I membrane protein</topology>
    </subcellularLocation>
</comment>
<dbReference type="Pfam" id="PF01437">
    <property type="entry name" value="PSI"/>
    <property type="match status" value="1"/>
</dbReference>
<evidence type="ECO:0000313" key="9">
    <source>
        <dbReference type="EMBL" id="CAF0788226.1"/>
    </source>
</evidence>
<proteinExistence type="predicted"/>